<keyword evidence="2" id="KW-0677">Repeat</keyword>
<keyword evidence="1" id="KW-0880">Kelch repeat</keyword>
<dbReference type="STRING" id="1203610.HMPREF1536_00995"/>
<dbReference type="PANTHER" id="PTHR46344">
    <property type="entry name" value="OS02G0202900 PROTEIN"/>
    <property type="match status" value="1"/>
</dbReference>
<dbReference type="RefSeq" id="WP_028730695.1">
    <property type="nucleotide sequence ID" value="NZ_KE386768.1"/>
</dbReference>
<dbReference type="InterPro" id="IPR015915">
    <property type="entry name" value="Kelch-typ_b-propeller"/>
</dbReference>
<organism evidence="4 5">
    <name type="scientific">Parabacteroides gordonii MS-1 = DSM 23371</name>
    <dbReference type="NCBI Taxonomy" id="1203610"/>
    <lineage>
        <taxon>Bacteria</taxon>
        <taxon>Pseudomonadati</taxon>
        <taxon>Bacteroidota</taxon>
        <taxon>Bacteroidia</taxon>
        <taxon>Bacteroidales</taxon>
        <taxon>Tannerellaceae</taxon>
        <taxon>Parabacteroides</taxon>
    </lineage>
</organism>
<reference evidence="4 5" key="1">
    <citation type="submission" date="2013-04" db="EMBL/GenBank/DDBJ databases">
        <title>The Genome Sequence of Parabacteroides gordonii DSM 23371.</title>
        <authorList>
            <consortium name="The Broad Institute Genomics Platform"/>
            <person name="Earl A."/>
            <person name="Ward D."/>
            <person name="Feldgarden M."/>
            <person name="Gevers D."/>
            <person name="Martens E."/>
            <person name="Sakamoto M."/>
            <person name="Benno Y."/>
            <person name="Suzuki N."/>
            <person name="Matsunaga N."/>
            <person name="Koshihara K."/>
            <person name="Seki M."/>
            <person name="Komiya H."/>
            <person name="Walker B."/>
            <person name="Young S."/>
            <person name="Zeng Q."/>
            <person name="Gargeya S."/>
            <person name="Fitzgerald M."/>
            <person name="Haas B."/>
            <person name="Abouelleil A."/>
            <person name="Allen A.W."/>
            <person name="Alvarado L."/>
            <person name="Arachchi H.M."/>
            <person name="Berlin A.M."/>
            <person name="Chapman S.B."/>
            <person name="Gainer-Dewar J."/>
            <person name="Goldberg J."/>
            <person name="Griggs A."/>
            <person name="Gujja S."/>
            <person name="Hansen M."/>
            <person name="Howarth C."/>
            <person name="Imamovic A."/>
            <person name="Ireland A."/>
            <person name="Larimer J."/>
            <person name="McCowan C."/>
            <person name="Murphy C."/>
            <person name="Pearson M."/>
            <person name="Poon T.W."/>
            <person name="Priest M."/>
            <person name="Roberts A."/>
            <person name="Saif S."/>
            <person name="Shea T."/>
            <person name="Sisk P."/>
            <person name="Sykes S."/>
            <person name="Wortman J."/>
            <person name="Nusbaum C."/>
            <person name="Birren B."/>
        </authorList>
    </citation>
    <scope>NUCLEOTIDE SEQUENCE [LARGE SCALE GENOMIC DNA]</scope>
    <source>
        <strain evidence="4 5">MS-1</strain>
    </source>
</reference>
<dbReference type="Pfam" id="PF24681">
    <property type="entry name" value="Kelch_KLHDC2_KLHL20_DRC7"/>
    <property type="match status" value="1"/>
</dbReference>
<evidence type="ECO:0000313" key="5">
    <source>
        <dbReference type="Proteomes" id="UP000033035"/>
    </source>
</evidence>
<name>A0A0F5JMW9_9BACT</name>
<protein>
    <recommendedName>
        <fullName evidence="6">Galactose oxidase</fullName>
    </recommendedName>
</protein>
<evidence type="ECO:0008006" key="6">
    <source>
        <dbReference type="Google" id="ProtNLM"/>
    </source>
</evidence>
<keyword evidence="5" id="KW-1185">Reference proteome</keyword>
<sequence length="334" mass="37469">MTQKRLFLFLIALLPVMMISCGDDDDDDLQGKWYRMSDFDGLARSYASSFTIGNKGYLACGYNGKTKPLSDVWEYDMDRDSWTQKADFPGVARNTATAMTINQKGYLGTGYDSENYLKDFWEYDPASNTWTQKADFPGSARYDATAFGINGKGYMGSGYDGNYLKDFYAFDPSTNSWTQIVSIGGSKRRGATSFVLDNIAYVCCGTNNGGYVDDFWKFDPSDGTWTQLRDMSDSSDESYDDDYNIVRTNGVALVIDGAVYLACGESGGVRSDTWKYYPTTDLWEKVAKFKGTARSATVAFSNGERGFVATGSSSTYYFDDIWELRPYEFDDDDY</sequence>
<comment type="caution">
    <text evidence="4">The sequence shown here is derived from an EMBL/GenBank/DDBJ whole genome shotgun (WGS) entry which is preliminary data.</text>
</comment>
<dbReference type="InterPro" id="IPR006652">
    <property type="entry name" value="Kelch_1"/>
</dbReference>
<evidence type="ECO:0000256" key="2">
    <source>
        <dbReference type="ARBA" id="ARBA00022737"/>
    </source>
</evidence>
<feature type="signal peptide" evidence="3">
    <location>
        <begin position="1"/>
        <end position="22"/>
    </location>
</feature>
<dbReference type="SUPFAM" id="SSF117281">
    <property type="entry name" value="Kelch motif"/>
    <property type="match status" value="1"/>
</dbReference>
<dbReference type="HOGENOM" id="CLU_054483_0_0_10"/>
<evidence type="ECO:0000256" key="3">
    <source>
        <dbReference type="SAM" id="SignalP"/>
    </source>
</evidence>
<dbReference type="PROSITE" id="PS51257">
    <property type="entry name" value="PROKAR_LIPOPROTEIN"/>
    <property type="match status" value="1"/>
</dbReference>
<dbReference type="AlphaFoldDB" id="A0A0F5JMW9"/>
<proteinExistence type="predicted"/>
<dbReference type="Pfam" id="PF01344">
    <property type="entry name" value="Kelch_1"/>
    <property type="match status" value="1"/>
</dbReference>
<gene>
    <name evidence="4" type="ORF">HMPREF1536_00995</name>
</gene>
<dbReference type="Proteomes" id="UP000033035">
    <property type="component" value="Unassembled WGS sequence"/>
</dbReference>
<keyword evidence="3" id="KW-0732">Signal</keyword>
<feature type="chain" id="PRO_5002490329" description="Galactose oxidase" evidence="3">
    <location>
        <begin position="23"/>
        <end position="334"/>
    </location>
</feature>
<dbReference type="PANTHER" id="PTHR46344:SF27">
    <property type="entry name" value="KELCH REPEAT SUPERFAMILY PROTEIN"/>
    <property type="match status" value="1"/>
</dbReference>
<dbReference type="PATRIC" id="fig|1203610.3.peg.1018"/>
<dbReference type="Gene3D" id="2.120.10.80">
    <property type="entry name" value="Kelch-type beta propeller"/>
    <property type="match status" value="2"/>
</dbReference>
<evidence type="ECO:0000256" key="1">
    <source>
        <dbReference type="ARBA" id="ARBA00022441"/>
    </source>
</evidence>
<dbReference type="EMBL" id="AQHW01000008">
    <property type="protein sequence ID" value="KKB58792.1"/>
    <property type="molecule type" value="Genomic_DNA"/>
</dbReference>
<evidence type="ECO:0000313" key="4">
    <source>
        <dbReference type="EMBL" id="KKB58792.1"/>
    </source>
</evidence>
<accession>A0A0F5JMW9</accession>